<evidence type="ECO:0000259" key="7">
    <source>
        <dbReference type="PROSITE" id="PS50255"/>
    </source>
</evidence>
<evidence type="ECO:0000256" key="3">
    <source>
        <dbReference type="ARBA" id="ARBA00023004"/>
    </source>
</evidence>
<dbReference type="STRING" id="7260.B4MYX3"/>
<dbReference type="PROSITE" id="PS50255">
    <property type="entry name" value="CYTOCHROME_B5_2"/>
    <property type="match status" value="1"/>
</dbReference>
<dbReference type="EMBL" id="CH963913">
    <property type="protein sequence ID" value="EDW77312.1"/>
    <property type="molecule type" value="Genomic_DNA"/>
</dbReference>
<dbReference type="Gene3D" id="3.10.120.10">
    <property type="entry name" value="Cytochrome b5-like heme/steroid binding domain"/>
    <property type="match status" value="1"/>
</dbReference>
<feature type="domain" description="Cytochrome b5 heme-binding" evidence="7">
    <location>
        <begin position="53"/>
        <end position="107"/>
    </location>
</feature>
<keyword evidence="9" id="KW-1185">Reference proteome</keyword>
<proteinExistence type="predicted"/>
<feature type="transmembrane region" description="Helical" evidence="6">
    <location>
        <begin position="252"/>
        <end position="271"/>
    </location>
</feature>
<feature type="transmembrane region" description="Helical" evidence="6">
    <location>
        <begin position="313"/>
        <end position="332"/>
    </location>
</feature>
<dbReference type="PANTHER" id="PTHR16740:SF1">
    <property type="entry name" value="CYTOCHROME B5-RELATED PROTEIN-RELATED"/>
    <property type="match status" value="1"/>
</dbReference>
<dbReference type="FunFam" id="3.10.120.10:FF:000020">
    <property type="entry name" value="Cytochrome b5-related protein"/>
    <property type="match status" value="1"/>
</dbReference>
<dbReference type="SUPFAM" id="SSF55856">
    <property type="entry name" value="Cytochrome b5-like heme/steroid binding domain"/>
    <property type="match status" value="1"/>
</dbReference>
<dbReference type="Pfam" id="PF00487">
    <property type="entry name" value="FA_desaturase"/>
    <property type="match status" value="1"/>
</dbReference>
<dbReference type="SMR" id="B4MYX3"/>
<dbReference type="InParanoid" id="B4MYX3"/>
<dbReference type="HOGENOM" id="CLU_627470_0_0_1"/>
<evidence type="ECO:0000313" key="8">
    <source>
        <dbReference type="EMBL" id="EDW77312.1"/>
    </source>
</evidence>
<dbReference type="KEGG" id="dwi:6643524"/>
<dbReference type="FunCoup" id="B4MYX3">
    <property type="interactions" value="407"/>
</dbReference>
<dbReference type="OMA" id="GGAFWIE"/>
<dbReference type="OrthoDB" id="260519at2759"/>
<accession>B4MYX3</accession>
<dbReference type="PhylomeDB" id="B4MYX3"/>
<dbReference type="AlphaFoldDB" id="B4MYX3"/>
<evidence type="ECO:0000256" key="2">
    <source>
        <dbReference type="ARBA" id="ARBA00022723"/>
    </source>
</evidence>
<dbReference type="InterPro" id="IPR005804">
    <property type="entry name" value="FA_desaturase_dom"/>
</dbReference>
<dbReference type="InterPro" id="IPR053100">
    <property type="entry name" value="Cytochrome_b5-related"/>
</dbReference>
<comment type="function">
    <text evidence="4">May play a role in muscle cell metabolism.</text>
</comment>
<sequence>MAPNVKKLEKETWRKSGISRNYPSYRNRIPVSHESWLEGKQLDDEAEGLWRIGDKLYDLSDFATNHPGGAFWIETTRGTDITEPFESHHINERARQMLSKFEIKSATKPRNYRFTFEPNGFYMTLKRRVREKLRTLNYKPSQKTDLLHTGILIGVFLFSWLAIVWSSLVFKILAGWALCYMATSSHNYFHQRDNWRMYCFNLSLMNFRNWRISHALSHHVYPNSLHDLEMSLFEPFLCWVPSIHYANRIQRWISVLISPVIYALLSFVQIVQRMVYSLVKNNIMYWDDLIGLILPIFLYISTDLKFSSAIVNWLSIVSIGSFLFGFIGLTAAHHDPRILHDGDTQRSDPDWGLYQLDTIIDRGDIKWSDLLVLVSFGEHALHHLFPTLDHNVLKHLYPEFRLTLKEFKTELREMSHWGHIKGQSQQLLRLKANLLPPGSKMFQ</sequence>
<keyword evidence="6" id="KW-1133">Transmembrane helix</keyword>
<evidence type="ECO:0000256" key="6">
    <source>
        <dbReference type="SAM" id="Phobius"/>
    </source>
</evidence>
<evidence type="ECO:0000256" key="4">
    <source>
        <dbReference type="ARBA" id="ARBA00055674"/>
    </source>
</evidence>
<dbReference type="eggNOG" id="KOG4232">
    <property type="taxonomic scope" value="Eukaryota"/>
</dbReference>
<reference evidence="8 9" key="1">
    <citation type="journal article" date="2007" name="Nature">
        <title>Evolution of genes and genomes on the Drosophila phylogeny.</title>
        <authorList>
            <consortium name="Drosophila 12 Genomes Consortium"/>
            <person name="Clark A.G."/>
            <person name="Eisen M.B."/>
            <person name="Smith D.R."/>
            <person name="Bergman C.M."/>
            <person name="Oliver B."/>
            <person name="Markow T.A."/>
            <person name="Kaufman T.C."/>
            <person name="Kellis M."/>
            <person name="Gelbart W."/>
            <person name="Iyer V.N."/>
            <person name="Pollard D.A."/>
            <person name="Sackton T.B."/>
            <person name="Larracuente A.M."/>
            <person name="Singh N.D."/>
            <person name="Abad J.P."/>
            <person name="Abt D.N."/>
            <person name="Adryan B."/>
            <person name="Aguade M."/>
            <person name="Akashi H."/>
            <person name="Anderson W.W."/>
            <person name="Aquadro C.F."/>
            <person name="Ardell D.H."/>
            <person name="Arguello R."/>
            <person name="Artieri C.G."/>
            <person name="Barbash D.A."/>
            <person name="Barker D."/>
            <person name="Barsanti P."/>
            <person name="Batterham P."/>
            <person name="Batzoglou S."/>
            <person name="Begun D."/>
            <person name="Bhutkar A."/>
            <person name="Blanco E."/>
            <person name="Bosak S.A."/>
            <person name="Bradley R.K."/>
            <person name="Brand A.D."/>
            <person name="Brent M.R."/>
            <person name="Brooks A.N."/>
            <person name="Brown R.H."/>
            <person name="Butlin R.K."/>
            <person name="Caggese C."/>
            <person name="Calvi B.R."/>
            <person name="Bernardo de Carvalho A."/>
            <person name="Caspi A."/>
            <person name="Castrezana S."/>
            <person name="Celniker S.E."/>
            <person name="Chang J.L."/>
            <person name="Chapple C."/>
            <person name="Chatterji S."/>
            <person name="Chinwalla A."/>
            <person name="Civetta A."/>
            <person name="Clifton S.W."/>
            <person name="Comeron J.M."/>
            <person name="Costello J.C."/>
            <person name="Coyne J.A."/>
            <person name="Daub J."/>
            <person name="David R.G."/>
            <person name="Delcher A.L."/>
            <person name="Delehaunty K."/>
            <person name="Do C.B."/>
            <person name="Ebling H."/>
            <person name="Edwards K."/>
            <person name="Eickbush T."/>
            <person name="Evans J.D."/>
            <person name="Filipski A."/>
            <person name="Findeiss S."/>
            <person name="Freyhult E."/>
            <person name="Fulton L."/>
            <person name="Fulton R."/>
            <person name="Garcia A.C."/>
            <person name="Gardiner A."/>
            <person name="Garfield D.A."/>
            <person name="Garvin B.E."/>
            <person name="Gibson G."/>
            <person name="Gilbert D."/>
            <person name="Gnerre S."/>
            <person name="Godfrey J."/>
            <person name="Good R."/>
            <person name="Gotea V."/>
            <person name="Gravely B."/>
            <person name="Greenberg A.J."/>
            <person name="Griffiths-Jones S."/>
            <person name="Gross S."/>
            <person name="Guigo R."/>
            <person name="Gustafson E.A."/>
            <person name="Haerty W."/>
            <person name="Hahn M.W."/>
            <person name="Halligan D.L."/>
            <person name="Halpern A.L."/>
            <person name="Halter G.M."/>
            <person name="Han M.V."/>
            <person name="Heger A."/>
            <person name="Hillier L."/>
            <person name="Hinrichs A.S."/>
            <person name="Holmes I."/>
            <person name="Hoskins R.A."/>
            <person name="Hubisz M.J."/>
            <person name="Hultmark D."/>
            <person name="Huntley M.A."/>
            <person name="Jaffe D.B."/>
            <person name="Jagadeeshan S."/>
            <person name="Jeck W.R."/>
            <person name="Johnson J."/>
            <person name="Jones C.D."/>
            <person name="Jordan W.C."/>
            <person name="Karpen G.H."/>
            <person name="Kataoka E."/>
            <person name="Keightley P.D."/>
            <person name="Kheradpour P."/>
            <person name="Kirkness E.F."/>
            <person name="Koerich L.B."/>
            <person name="Kristiansen K."/>
            <person name="Kudrna D."/>
            <person name="Kulathinal R.J."/>
            <person name="Kumar S."/>
            <person name="Kwok R."/>
            <person name="Lander E."/>
            <person name="Langley C.H."/>
            <person name="Lapoint R."/>
            <person name="Lazzaro B.P."/>
            <person name="Lee S.J."/>
            <person name="Levesque L."/>
            <person name="Li R."/>
            <person name="Lin C.F."/>
            <person name="Lin M.F."/>
            <person name="Lindblad-Toh K."/>
            <person name="Llopart A."/>
            <person name="Long M."/>
            <person name="Low L."/>
            <person name="Lozovsky E."/>
            <person name="Lu J."/>
            <person name="Luo M."/>
            <person name="Machado C.A."/>
            <person name="Makalowski W."/>
            <person name="Marzo M."/>
            <person name="Matsuda M."/>
            <person name="Matzkin L."/>
            <person name="McAllister B."/>
            <person name="McBride C.S."/>
            <person name="McKernan B."/>
            <person name="McKernan K."/>
            <person name="Mendez-Lago M."/>
            <person name="Minx P."/>
            <person name="Mollenhauer M.U."/>
            <person name="Montooth K."/>
            <person name="Mount S.M."/>
            <person name="Mu X."/>
            <person name="Myers E."/>
            <person name="Negre B."/>
            <person name="Newfeld S."/>
            <person name="Nielsen R."/>
            <person name="Noor M.A."/>
            <person name="O'Grady P."/>
            <person name="Pachter L."/>
            <person name="Papaceit M."/>
            <person name="Parisi M.J."/>
            <person name="Parisi M."/>
            <person name="Parts L."/>
            <person name="Pedersen J.S."/>
            <person name="Pesole G."/>
            <person name="Phillippy A.M."/>
            <person name="Ponting C.P."/>
            <person name="Pop M."/>
            <person name="Porcelli D."/>
            <person name="Powell J.R."/>
            <person name="Prohaska S."/>
            <person name="Pruitt K."/>
            <person name="Puig M."/>
            <person name="Quesneville H."/>
            <person name="Ram K.R."/>
            <person name="Rand D."/>
            <person name="Rasmussen M.D."/>
            <person name="Reed L.K."/>
            <person name="Reenan R."/>
            <person name="Reily A."/>
            <person name="Remington K.A."/>
            <person name="Rieger T.T."/>
            <person name="Ritchie M.G."/>
            <person name="Robin C."/>
            <person name="Rogers Y.H."/>
            <person name="Rohde C."/>
            <person name="Rozas J."/>
            <person name="Rubenfield M.J."/>
            <person name="Ruiz A."/>
            <person name="Russo S."/>
            <person name="Salzberg S.L."/>
            <person name="Sanchez-Gracia A."/>
            <person name="Saranga D.J."/>
            <person name="Sato H."/>
            <person name="Schaeffer S.W."/>
            <person name="Schatz M.C."/>
            <person name="Schlenke T."/>
            <person name="Schwartz R."/>
            <person name="Segarra C."/>
            <person name="Singh R.S."/>
            <person name="Sirot L."/>
            <person name="Sirota M."/>
            <person name="Sisneros N.B."/>
            <person name="Smith C.D."/>
            <person name="Smith T.F."/>
            <person name="Spieth J."/>
            <person name="Stage D.E."/>
            <person name="Stark A."/>
            <person name="Stephan W."/>
            <person name="Strausberg R.L."/>
            <person name="Strempel S."/>
            <person name="Sturgill D."/>
            <person name="Sutton G."/>
            <person name="Sutton G.G."/>
            <person name="Tao W."/>
            <person name="Teichmann S."/>
            <person name="Tobari Y.N."/>
            <person name="Tomimura Y."/>
            <person name="Tsolas J.M."/>
            <person name="Valente V.L."/>
            <person name="Venter E."/>
            <person name="Venter J.C."/>
            <person name="Vicario S."/>
            <person name="Vieira F.G."/>
            <person name="Vilella A.J."/>
            <person name="Villasante A."/>
            <person name="Walenz B."/>
            <person name="Wang J."/>
            <person name="Wasserman M."/>
            <person name="Watts T."/>
            <person name="Wilson D."/>
            <person name="Wilson R.K."/>
            <person name="Wing R.A."/>
            <person name="Wolfner M.F."/>
            <person name="Wong A."/>
            <person name="Wong G.K."/>
            <person name="Wu C.I."/>
            <person name="Wu G."/>
            <person name="Yamamoto D."/>
            <person name="Yang H.P."/>
            <person name="Yang S.P."/>
            <person name="Yorke J.A."/>
            <person name="Yoshida K."/>
            <person name="Zdobnov E."/>
            <person name="Zhang P."/>
            <person name="Zhang Y."/>
            <person name="Zimin A.V."/>
            <person name="Baldwin J."/>
            <person name="Abdouelleil A."/>
            <person name="Abdulkadir J."/>
            <person name="Abebe A."/>
            <person name="Abera B."/>
            <person name="Abreu J."/>
            <person name="Acer S.C."/>
            <person name="Aftuck L."/>
            <person name="Alexander A."/>
            <person name="An P."/>
            <person name="Anderson E."/>
            <person name="Anderson S."/>
            <person name="Arachi H."/>
            <person name="Azer M."/>
            <person name="Bachantsang P."/>
            <person name="Barry A."/>
            <person name="Bayul T."/>
            <person name="Berlin A."/>
            <person name="Bessette D."/>
            <person name="Bloom T."/>
            <person name="Blye J."/>
            <person name="Boguslavskiy L."/>
            <person name="Bonnet C."/>
            <person name="Boukhgalter B."/>
            <person name="Bourzgui I."/>
            <person name="Brown A."/>
            <person name="Cahill P."/>
            <person name="Channer S."/>
            <person name="Cheshatsang Y."/>
            <person name="Chuda L."/>
            <person name="Citroen M."/>
            <person name="Collymore A."/>
            <person name="Cooke P."/>
            <person name="Costello M."/>
            <person name="D'Aco K."/>
            <person name="Daza R."/>
            <person name="De Haan G."/>
            <person name="DeGray S."/>
            <person name="DeMaso C."/>
            <person name="Dhargay N."/>
            <person name="Dooley K."/>
            <person name="Dooley E."/>
            <person name="Doricent M."/>
            <person name="Dorje P."/>
            <person name="Dorjee K."/>
            <person name="Dupes A."/>
            <person name="Elong R."/>
            <person name="Falk J."/>
            <person name="Farina A."/>
            <person name="Faro S."/>
            <person name="Ferguson D."/>
            <person name="Fisher S."/>
            <person name="Foley C.D."/>
            <person name="Franke A."/>
            <person name="Friedrich D."/>
            <person name="Gadbois L."/>
            <person name="Gearin G."/>
            <person name="Gearin C.R."/>
            <person name="Giannoukos G."/>
            <person name="Goode T."/>
            <person name="Graham J."/>
            <person name="Grandbois E."/>
            <person name="Grewal S."/>
            <person name="Gyaltsen K."/>
            <person name="Hafez N."/>
            <person name="Hagos B."/>
            <person name="Hall J."/>
            <person name="Henson C."/>
            <person name="Hollinger A."/>
            <person name="Honan T."/>
            <person name="Huard M.D."/>
            <person name="Hughes L."/>
            <person name="Hurhula B."/>
            <person name="Husby M.E."/>
            <person name="Kamat A."/>
            <person name="Kanga B."/>
            <person name="Kashin S."/>
            <person name="Khazanovich D."/>
            <person name="Kisner P."/>
            <person name="Lance K."/>
            <person name="Lara M."/>
            <person name="Lee W."/>
            <person name="Lennon N."/>
            <person name="Letendre F."/>
            <person name="LeVine R."/>
            <person name="Lipovsky A."/>
            <person name="Liu X."/>
            <person name="Liu J."/>
            <person name="Liu S."/>
            <person name="Lokyitsang T."/>
            <person name="Lokyitsang Y."/>
            <person name="Lubonja R."/>
            <person name="Lui A."/>
            <person name="MacDonald P."/>
            <person name="Magnisalis V."/>
            <person name="Maru K."/>
            <person name="Matthews C."/>
            <person name="McCusker W."/>
            <person name="McDonough S."/>
            <person name="Mehta T."/>
            <person name="Meldrim J."/>
            <person name="Meneus L."/>
            <person name="Mihai O."/>
            <person name="Mihalev A."/>
            <person name="Mihova T."/>
            <person name="Mittelman R."/>
            <person name="Mlenga V."/>
            <person name="Montmayeur A."/>
            <person name="Mulrain L."/>
            <person name="Navidi A."/>
            <person name="Naylor J."/>
            <person name="Negash T."/>
            <person name="Nguyen T."/>
            <person name="Nguyen N."/>
            <person name="Nicol R."/>
            <person name="Norbu C."/>
            <person name="Norbu N."/>
            <person name="Novod N."/>
            <person name="O'Neill B."/>
            <person name="Osman S."/>
            <person name="Markiewicz E."/>
            <person name="Oyono O.L."/>
            <person name="Patti C."/>
            <person name="Phunkhang P."/>
            <person name="Pierre F."/>
            <person name="Priest M."/>
            <person name="Raghuraman S."/>
            <person name="Rege F."/>
            <person name="Reyes R."/>
            <person name="Rise C."/>
            <person name="Rogov P."/>
            <person name="Ross K."/>
            <person name="Ryan E."/>
            <person name="Settipalli S."/>
            <person name="Shea T."/>
            <person name="Sherpa N."/>
            <person name="Shi L."/>
            <person name="Shih D."/>
            <person name="Sparrow T."/>
            <person name="Spaulding J."/>
            <person name="Stalker J."/>
            <person name="Stange-Thomann N."/>
            <person name="Stavropoulos S."/>
            <person name="Stone C."/>
            <person name="Strader C."/>
            <person name="Tesfaye S."/>
            <person name="Thomson T."/>
            <person name="Thoulutsang Y."/>
            <person name="Thoulutsang D."/>
            <person name="Topham K."/>
            <person name="Topping I."/>
            <person name="Tsamla T."/>
            <person name="Vassiliev H."/>
            <person name="Vo A."/>
            <person name="Wangchuk T."/>
            <person name="Wangdi T."/>
            <person name="Weiand M."/>
            <person name="Wilkinson J."/>
            <person name="Wilson A."/>
            <person name="Yadav S."/>
            <person name="Young G."/>
            <person name="Yu Q."/>
            <person name="Zembek L."/>
            <person name="Zhong D."/>
            <person name="Zimmer A."/>
            <person name="Zwirko Z."/>
            <person name="Jaffe D.B."/>
            <person name="Alvarez P."/>
            <person name="Brockman W."/>
            <person name="Butler J."/>
            <person name="Chin C."/>
            <person name="Gnerre S."/>
            <person name="Grabherr M."/>
            <person name="Kleber M."/>
            <person name="Mauceli E."/>
            <person name="MacCallum I."/>
        </authorList>
    </citation>
    <scope>NUCLEOTIDE SEQUENCE [LARGE SCALE GENOMIC DNA]</scope>
    <source>
        <strain evidence="9">Tucson 14030-0811.24</strain>
    </source>
</reference>
<dbReference type="Proteomes" id="UP000007798">
    <property type="component" value="Unassembled WGS sequence"/>
</dbReference>
<keyword evidence="6" id="KW-0812">Transmembrane</keyword>
<keyword evidence="6" id="KW-0472">Membrane</keyword>
<dbReference type="Pfam" id="PF00173">
    <property type="entry name" value="Cyt-b5"/>
    <property type="match status" value="1"/>
</dbReference>
<evidence type="ECO:0000313" key="9">
    <source>
        <dbReference type="Proteomes" id="UP000007798"/>
    </source>
</evidence>
<feature type="transmembrane region" description="Helical" evidence="6">
    <location>
        <begin position="146"/>
        <end position="166"/>
    </location>
</feature>
<dbReference type="InterPro" id="IPR001199">
    <property type="entry name" value="Cyt_B5-like_heme/steroid-bd"/>
</dbReference>
<dbReference type="GO" id="GO:0006629">
    <property type="term" value="P:lipid metabolic process"/>
    <property type="evidence" value="ECO:0007669"/>
    <property type="project" value="InterPro"/>
</dbReference>
<protein>
    <recommendedName>
        <fullName evidence="5">Cytochrome b5-related protein</fullName>
    </recommendedName>
</protein>
<keyword evidence="1" id="KW-0349">Heme</keyword>
<dbReference type="GO" id="GO:0046872">
    <property type="term" value="F:metal ion binding"/>
    <property type="evidence" value="ECO:0007669"/>
    <property type="project" value="UniProtKB-KW"/>
</dbReference>
<dbReference type="InterPro" id="IPR036400">
    <property type="entry name" value="Cyt_B5-like_heme/steroid_sf"/>
</dbReference>
<evidence type="ECO:0000256" key="5">
    <source>
        <dbReference type="ARBA" id="ARBA00073492"/>
    </source>
</evidence>
<keyword evidence="2" id="KW-0479">Metal-binding</keyword>
<evidence type="ECO:0000256" key="1">
    <source>
        <dbReference type="ARBA" id="ARBA00022617"/>
    </source>
</evidence>
<feature type="transmembrane region" description="Helical" evidence="6">
    <location>
        <begin position="172"/>
        <end position="189"/>
    </location>
</feature>
<feature type="transmembrane region" description="Helical" evidence="6">
    <location>
        <begin position="283"/>
        <end position="301"/>
    </location>
</feature>
<keyword evidence="3" id="KW-0408">Iron</keyword>
<gene>
    <name evidence="8" type="primary">Dwil\GK18233</name>
    <name evidence="8" type="ORF">Dwil_GK18233</name>
</gene>
<organism evidence="8 9">
    <name type="scientific">Drosophila willistoni</name>
    <name type="common">Fruit fly</name>
    <dbReference type="NCBI Taxonomy" id="7260"/>
    <lineage>
        <taxon>Eukaryota</taxon>
        <taxon>Metazoa</taxon>
        <taxon>Ecdysozoa</taxon>
        <taxon>Arthropoda</taxon>
        <taxon>Hexapoda</taxon>
        <taxon>Insecta</taxon>
        <taxon>Pterygota</taxon>
        <taxon>Neoptera</taxon>
        <taxon>Endopterygota</taxon>
        <taxon>Diptera</taxon>
        <taxon>Brachycera</taxon>
        <taxon>Muscomorpha</taxon>
        <taxon>Ephydroidea</taxon>
        <taxon>Drosophilidae</taxon>
        <taxon>Drosophila</taxon>
        <taxon>Sophophora</taxon>
    </lineage>
</organism>
<name>B4MYX3_DROWI</name>
<dbReference type="PANTHER" id="PTHR16740">
    <property type="entry name" value="CYTOCHROME B5-RELATED PROTEIN-RELATED"/>
    <property type="match status" value="1"/>
</dbReference>